<dbReference type="AlphaFoldDB" id="A0A2P5P7Z6"/>
<dbReference type="Proteomes" id="UP000235653">
    <property type="component" value="Unassembled WGS sequence"/>
</dbReference>
<reference evidence="1 2" key="1">
    <citation type="journal article" date="2017" name="ISME J.">
        <title>Grape pomace compost harbors organohalide-respiring Dehalogenimonas species with novel reductive dehalogenase genes.</title>
        <authorList>
            <person name="Yang Y."/>
            <person name="Higgins S.A."/>
            <person name="Yan J."/>
            <person name="Simsir B."/>
            <person name="Chourey K."/>
            <person name="Iyer R."/>
            <person name="Hettich R.L."/>
            <person name="Baldwin B."/>
            <person name="Ogles D.M."/>
            <person name="Loffler F.E."/>
        </authorList>
    </citation>
    <scope>NUCLEOTIDE SEQUENCE [LARGE SCALE GENOMIC DNA]</scope>
    <source>
        <strain evidence="1 2">GP</strain>
    </source>
</reference>
<accession>A0A2P5P7Z6</accession>
<comment type="caution">
    <text evidence="1">The sequence shown here is derived from an EMBL/GenBank/DDBJ whole genome shotgun (WGS) entry which is preliminary data.</text>
</comment>
<name>A0A2P5P7Z6_9CHLR</name>
<sequence>MKRYLTSQKNLQISIHQKAFLEPFIAVITRMQKLPTELSRKEFLRGLEKETLNAGPRETISYRIAILSLLIRIYNLLNSGRRKILLKLLPTFRTQIE</sequence>
<proteinExistence type="predicted"/>
<dbReference type="EMBL" id="JQAN02000008">
    <property type="protein sequence ID" value="PPD58417.1"/>
    <property type="molecule type" value="Genomic_DNA"/>
</dbReference>
<evidence type="ECO:0000313" key="2">
    <source>
        <dbReference type="Proteomes" id="UP000235653"/>
    </source>
</evidence>
<keyword evidence="2" id="KW-1185">Reference proteome</keyword>
<organism evidence="1 2">
    <name type="scientific">Dehalogenimonas etheniformans</name>
    <dbReference type="NCBI Taxonomy" id="1536648"/>
    <lineage>
        <taxon>Bacteria</taxon>
        <taxon>Bacillati</taxon>
        <taxon>Chloroflexota</taxon>
        <taxon>Dehalococcoidia</taxon>
        <taxon>Dehalococcoidales</taxon>
        <taxon>Dehalococcoidaceae</taxon>
        <taxon>Dehalogenimonas</taxon>
    </lineage>
</organism>
<gene>
    <name evidence="1" type="ORF">JP09_004755</name>
</gene>
<protein>
    <submittedName>
        <fullName evidence="1">Uncharacterized protein</fullName>
    </submittedName>
</protein>
<evidence type="ECO:0000313" key="1">
    <source>
        <dbReference type="EMBL" id="PPD58417.1"/>
    </source>
</evidence>